<dbReference type="InterPro" id="IPR006157">
    <property type="entry name" value="FolB_dom"/>
</dbReference>
<dbReference type="PANTHER" id="PTHR34395:SF5">
    <property type="entry name" value="DIHYDRONEOPTERIN ALDOLASE_EPIMERASE DOMAIN-CONTAINING PROTEIN"/>
    <property type="match status" value="1"/>
</dbReference>
<dbReference type="InterPro" id="IPR043133">
    <property type="entry name" value="GTP-CH-I_C/QueF"/>
</dbReference>
<evidence type="ECO:0000313" key="4">
    <source>
        <dbReference type="Proteomes" id="UP000007305"/>
    </source>
</evidence>
<reference evidence="4" key="1">
    <citation type="submission" date="2015-12" db="EMBL/GenBank/DDBJ databases">
        <title>Update maize B73 reference genome by single molecule sequencing technologies.</title>
        <authorList>
            <consortium name="Maize Genome Sequencing Project"/>
            <person name="Ware D."/>
        </authorList>
    </citation>
    <scope>NUCLEOTIDE SEQUENCE [LARGE SCALE GENOMIC DNA]</scope>
    <source>
        <strain evidence="4">cv. B73</strain>
    </source>
</reference>
<keyword evidence="4" id="KW-1185">Reference proteome</keyword>
<evidence type="ECO:0000313" key="3">
    <source>
        <dbReference type="EnsemblPlants" id="Zm00001eb027530_P001"/>
    </source>
</evidence>
<feature type="compositionally biased region" description="Low complexity" evidence="1">
    <location>
        <begin position="239"/>
        <end position="249"/>
    </location>
</feature>
<organism evidence="3 4">
    <name type="scientific">Zea mays</name>
    <name type="common">Maize</name>
    <dbReference type="NCBI Taxonomy" id="4577"/>
    <lineage>
        <taxon>Eukaryota</taxon>
        <taxon>Viridiplantae</taxon>
        <taxon>Streptophyta</taxon>
        <taxon>Embryophyta</taxon>
        <taxon>Tracheophyta</taxon>
        <taxon>Spermatophyta</taxon>
        <taxon>Magnoliopsida</taxon>
        <taxon>Liliopsida</taxon>
        <taxon>Poales</taxon>
        <taxon>Poaceae</taxon>
        <taxon>PACMAD clade</taxon>
        <taxon>Panicoideae</taxon>
        <taxon>Andropogonodae</taxon>
        <taxon>Andropogoneae</taxon>
        <taxon>Tripsacinae</taxon>
        <taxon>Zea</taxon>
    </lineage>
</organism>
<feature type="compositionally biased region" description="Polar residues" evidence="1">
    <location>
        <begin position="250"/>
        <end position="261"/>
    </location>
</feature>
<dbReference type="Proteomes" id="UP000007305">
    <property type="component" value="Chromosome 1"/>
</dbReference>
<feature type="compositionally biased region" description="Pro residues" evidence="1">
    <location>
        <begin position="225"/>
        <end position="238"/>
    </location>
</feature>
<protein>
    <recommendedName>
        <fullName evidence="2">Dihydroneopterin aldolase/epimerase domain-containing protein</fullName>
    </recommendedName>
</protein>
<evidence type="ECO:0000256" key="1">
    <source>
        <dbReference type="SAM" id="MobiDB-lite"/>
    </source>
</evidence>
<proteinExistence type="predicted"/>
<dbReference type="AlphaFoldDB" id="A0A804LPZ7"/>
<feature type="domain" description="Dihydroneopterin aldolase/epimerase" evidence="2">
    <location>
        <begin position="47"/>
        <end position="172"/>
    </location>
</feature>
<dbReference type="GO" id="GO:0006760">
    <property type="term" value="P:folic acid-containing compound metabolic process"/>
    <property type="evidence" value="ECO:0007669"/>
    <property type="project" value="InterPro"/>
</dbReference>
<dbReference type="GO" id="GO:0004150">
    <property type="term" value="F:dihydroneopterin aldolase activity"/>
    <property type="evidence" value="ECO:0007669"/>
    <property type="project" value="InterPro"/>
</dbReference>
<dbReference type="PANTHER" id="PTHR34395">
    <property type="entry name" value="OS11G0427500 PROTEIN"/>
    <property type="match status" value="1"/>
</dbReference>
<accession>A0A804LPZ7</accession>
<sequence length="371" mass="41281">MGGSRRKLKRSRTKVHHRAEPLLLGPFYHRSMAEKEAAATWGGGDKLILRGLQFHGFHGVLQEEKTLGQKFVVDIDAWMDLAAAGESDCIADTVSYMATPISTGHSVLYVYSFPDISSIYDSILEKSSEYVFQGDGLFHITLNGTSHKFTTRLQLKLKARSFLKRIVGTVVRSVQEDQTEQDIKNLEVGVHALEELSKQLFLEIYELRQTKQMPPPSFIPVRPLAAPPSGPLAAPPGGPLATASASATTHSNRSTSKQSHSPLHPHTNPFSMEWQEISIEAQSKHVEGGNGRKRKQSQIGAAIESFVDFKRSATSKTLEGIEEVSMEKCLDKLDRIDGFTDEDRSYAMEVFESAINREVFMKSKNHNARLL</sequence>
<dbReference type="SUPFAM" id="SSF55620">
    <property type="entry name" value="Tetrahydrobiopterin biosynthesis enzymes-like"/>
    <property type="match status" value="1"/>
</dbReference>
<name>A0A804LPZ7_MAIZE</name>
<dbReference type="Gramene" id="Zm00001eb027530_T001">
    <property type="protein sequence ID" value="Zm00001eb027530_P001"/>
    <property type="gene ID" value="Zm00001eb027530"/>
</dbReference>
<dbReference type="Pfam" id="PF02152">
    <property type="entry name" value="FolB"/>
    <property type="match status" value="1"/>
</dbReference>
<dbReference type="Gene3D" id="3.30.1130.10">
    <property type="match status" value="1"/>
</dbReference>
<dbReference type="SMART" id="SM00905">
    <property type="entry name" value="FolB"/>
    <property type="match status" value="1"/>
</dbReference>
<reference evidence="3" key="2">
    <citation type="submission" date="2019-07" db="EMBL/GenBank/DDBJ databases">
        <authorList>
            <person name="Seetharam A."/>
            <person name="Woodhouse M."/>
            <person name="Cannon E."/>
        </authorList>
    </citation>
    <scope>NUCLEOTIDE SEQUENCE [LARGE SCALE GENOMIC DNA]</scope>
    <source>
        <strain evidence="3">cv. B73</strain>
    </source>
</reference>
<evidence type="ECO:0000259" key="2">
    <source>
        <dbReference type="SMART" id="SM00905"/>
    </source>
</evidence>
<dbReference type="EnsemblPlants" id="Zm00001eb027530_T001">
    <property type="protein sequence ID" value="Zm00001eb027530_P001"/>
    <property type="gene ID" value="Zm00001eb027530"/>
</dbReference>
<feature type="region of interest" description="Disordered" evidence="1">
    <location>
        <begin position="222"/>
        <end position="269"/>
    </location>
</feature>
<reference evidence="3" key="3">
    <citation type="submission" date="2021-05" db="UniProtKB">
        <authorList>
            <consortium name="EnsemblPlants"/>
        </authorList>
    </citation>
    <scope>IDENTIFICATION</scope>
    <source>
        <strain evidence="3">cv. B73</strain>
    </source>
</reference>